<feature type="transmembrane region" description="Helical" evidence="1">
    <location>
        <begin position="36"/>
        <end position="55"/>
    </location>
</feature>
<dbReference type="RefSeq" id="WP_121658747.1">
    <property type="nucleotide sequence ID" value="NZ_BMEK01000001.1"/>
</dbReference>
<feature type="transmembrane region" description="Helical" evidence="1">
    <location>
        <begin position="61"/>
        <end position="82"/>
    </location>
</feature>
<comment type="caution">
    <text evidence="2">The sequence shown here is derived from an EMBL/GenBank/DDBJ whole genome shotgun (WGS) entry which is preliminary data.</text>
</comment>
<organism evidence="2 3">
    <name type="scientific">Mycetocola zhadangensis</name>
    <dbReference type="NCBI Taxonomy" id="1164595"/>
    <lineage>
        <taxon>Bacteria</taxon>
        <taxon>Bacillati</taxon>
        <taxon>Actinomycetota</taxon>
        <taxon>Actinomycetes</taxon>
        <taxon>Micrococcales</taxon>
        <taxon>Microbacteriaceae</taxon>
        <taxon>Mycetocola</taxon>
    </lineage>
</organism>
<gene>
    <name evidence="2" type="ORF">D9V28_06095</name>
</gene>
<dbReference type="EMBL" id="RCWJ01000001">
    <property type="protein sequence ID" value="RLQ86385.1"/>
    <property type="molecule type" value="Genomic_DNA"/>
</dbReference>
<protein>
    <recommendedName>
        <fullName evidence="4">DUF4383 domain-containing protein</fullName>
    </recommendedName>
</protein>
<dbReference type="AlphaFoldDB" id="A0A3L7J7Q2"/>
<keyword evidence="3" id="KW-1185">Reference proteome</keyword>
<dbReference type="Proteomes" id="UP000282460">
    <property type="component" value="Unassembled WGS sequence"/>
</dbReference>
<feature type="transmembrane region" description="Helical" evidence="1">
    <location>
        <begin position="94"/>
        <end position="115"/>
    </location>
</feature>
<proteinExistence type="predicted"/>
<evidence type="ECO:0000313" key="3">
    <source>
        <dbReference type="Proteomes" id="UP000282460"/>
    </source>
</evidence>
<keyword evidence="1" id="KW-0812">Transmembrane</keyword>
<name>A0A3L7J7Q2_9MICO</name>
<evidence type="ECO:0000256" key="1">
    <source>
        <dbReference type="SAM" id="Phobius"/>
    </source>
</evidence>
<sequence>MGKLYALMLAIVLGSHGLIGLFIEGEHLLAILNVDIFVDVVYLLMAVLLFFVALTDSSPNAIRGSLFAVGAGLLAIGGLGLLDDTVFGLLPTGLTLVDFFLLFGAGGISVIMAALPGSVEPLTSVGQPLN</sequence>
<accession>A0A3L7J7Q2</accession>
<evidence type="ECO:0008006" key="4">
    <source>
        <dbReference type="Google" id="ProtNLM"/>
    </source>
</evidence>
<reference evidence="2 3" key="1">
    <citation type="submission" date="2018-10" db="EMBL/GenBank/DDBJ databases">
        <authorList>
            <person name="Li J."/>
        </authorList>
    </citation>
    <scope>NUCLEOTIDE SEQUENCE [LARGE SCALE GENOMIC DNA]</scope>
    <source>
        <strain evidence="2 3">ZD1-4</strain>
    </source>
</reference>
<feature type="transmembrane region" description="Helical" evidence="1">
    <location>
        <begin position="6"/>
        <end position="24"/>
    </location>
</feature>
<keyword evidence="1" id="KW-1133">Transmembrane helix</keyword>
<evidence type="ECO:0000313" key="2">
    <source>
        <dbReference type="EMBL" id="RLQ86385.1"/>
    </source>
</evidence>
<dbReference type="OrthoDB" id="5123207at2"/>
<keyword evidence="1" id="KW-0472">Membrane</keyword>